<protein>
    <submittedName>
        <fullName evidence="1">Uncharacterized protein</fullName>
    </submittedName>
</protein>
<keyword evidence="2" id="KW-1185">Reference proteome</keyword>
<organism evidence="1 2">
    <name type="scientific">Clydaea vesicula</name>
    <dbReference type="NCBI Taxonomy" id="447962"/>
    <lineage>
        <taxon>Eukaryota</taxon>
        <taxon>Fungi</taxon>
        <taxon>Fungi incertae sedis</taxon>
        <taxon>Chytridiomycota</taxon>
        <taxon>Chytridiomycota incertae sedis</taxon>
        <taxon>Chytridiomycetes</taxon>
        <taxon>Lobulomycetales</taxon>
        <taxon>Lobulomycetaceae</taxon>
        <taxon>Clydaea</taxon>
    </lineage>
</organism>
<sequence>MDGKLVLNISSTSNTALYRVSKHFSNPFVREDPISKSFQNNEVLWLDSTKRVVSQGCCQIHSDDKKAISLLPEKDISNYNYLRTVFAHQLDMTQVITDSPLLLTRDGASENSHHSLMPLLEIPTADYLDSLLQLKWLETKEYSMIWNEDQQIWKMEFVKNIIQQNII</sequence>
<evidence type="ECO:0000313" key="1">
    <source>
        <dbReference type="EMBL" id="KAJ3213251.1"/>
    </source>
</evidence>
<reference evidence="1" key="1">
    <citation type="submission" date="2020-05" db="EMBL/GenBank/DDBJ databases">
        <title>Phylogenomic resolution of chytrid fungi.</title>
        <authorList>
            <person name="Stajich J.E."/>
            <person name="Amses K."/>
            <person name="Simmons R."/>
            <person name="Seto K."/>
            <person name="Myers J."/>
            <person name="Bonds A."/>
            <person name="Quandt C.A."/>
            <person name="Barry K."/>
            <person name="Liu P."/>
            <person name="Grigoriev I."/>
            <person name="Longcore J.E."/>
            <person name="James T.Y."/>
        </authorList>
    </citation>
    <scope>NUCLEOTIDE SEQUENCE</scope>
    <source>
        <strain evidence="1">JEL0476</strain>
    </source>
</reference>
<dbReference type="AlphaFoldDB" id="A0AAD5TZZ7"/>
<accession>A0AAD5TZZ7</accession>
<gene>
    <name evidence="1" type="ORF">HK099_007498</name>
</gene>
<dbReference type="Proteomes" id="UP001211065">
    <property type="component" value="Unassembled WGS sequence"/>
</dbReference>
<comment type="caution">
    <text evidence="1">The sequence shown here is derived from an EMBL/GenBank/DDBJ whole genome shotgun (WGS) entry which is preliminary data.</text>
</comment>
<name>A0AAD5TZZ7_9FUNG</name>
<dbReference type="EMBL" id="JADGJW010000730">
    <property type="protein sequence ID" value="KAJ3213251.1"/>
    <property type="molecule type" value="Genomic_DNA"/>
</dbReference>
<evidence type="ECO:0000313" key="2">
    <source>
        <dbReference type="Proteomes" id="UP001211065"/>
    </source>
</evidence>
<proteinExistence type="predicted"/>